<evidence type="ECO:0000256" key="2">
    <source>
        <dbReference type="ARBA" id="ARBA00022840"/>
    </source>
</evidence>
<name>A0A075ANY2_ROZAC</name>
<dbReference type="PANTHER" id="PTHR12592:SF0">
    <property type="entry name" value="ATP-DEPENDENT (S)-NAD(P)H-HYDRATE DEHYDRATASE"/>
    <property type="match status" value="1"/>
</dbReference>
<keyword evidence="3" id="KW-0521">NADP</keyword>
<evidence type="ECO:0000256" key="1">
    <source>
        <dbReference type="ARBA" id="ARBA00022741"/>
    </source>
</evidence>
<dbReference type="EMBL" id="KE561209">
    <property type="protein sequence ID" value="EPZ31609.1"/>
    <property type="molecule type" value="Genomic_DNA"/>
</dbReference>
<keyword evidence="5 7" id="KW-0456">Lyase</keyword>
<feature type="binding site" evidence="7">
    <location>
        <begin position="204"/>
        <end position="208"/>
    </location>
    <ligand>
        <name>ATP</name>
        <dbReference type="ChEBI" id="CHEBI:30616"/>
    </ligand>
</feature>
<sequence>MINNASSKEIYLTNVKLIIKPMAHSQNFMSIPKLDFSLRKGQQCVIGIIGGSSEYTGAPYFAAMAALRTGAEMVHIFCDKEAAIPIKSYSPDIIVHPYFSSTKLEGIEPTTKWLTKFHCIILGPGLSRNKFLLESARAVAIETTRLNIPLIMDADAIALIPDIPHYRSFITPNHNELSRLIKAVNVINEKELALRYPSCRFLIKQEFDEYFCVRSHGRQTIPGVLRRCGGLGDILTGVLSCFVAWSGTAMDEESEIQIMNNSSSLVREACKRAYERKKRGMLASDVLEELTDVFYDRYEN</sequence>
<comment type="cofactor">
    <cofactor evidence="7">
        <name>Mg(2+)</name>
        <dbReference type="ChEBI" id="CHEBI:18420"/>
    </cofactor>
</comment>
<dbReference type="CDD" id="cd01171">
    <property type="entry name" value="YXKO-related"/>
    <property type="match status" value="1"/>
</dbReference>
<dbReference type="Proteomes" id="UP000030755">
    <property type="component" value="Unassembled WGS sequence"/>
</dbReference>
<dbReference type="GO" id="GO:0110051">
    <property type="term" value="P:metabolite repair"/>
    <property type="evidence" value="ECO:0007669"/>
    <property type="project" value="TreeGrafter"/>
</dbReference>
<dbReference type="SUPFAM" id="SSF53613">
    <property type="entry name" value="Ribokinase-like"/>
    <property type="match status" value="1"/>
</dbReference>
<feature type="binding site" evidence="7">
    <location>
        <position position="125"/>
    </location>
    <ligand>
        <name>(6S)-NADPHX</name>
        <dbReference type="ChEBI" id="CHEBI:64076"/>
    </ligand>
</feature>
<dbReference type="InterPro" id="IPR029056">
    <property type="entry name" value="Ribokinase-like"/>
</dbReference>
<feature type="binding site" evidence="7">
    <location>
        <begin position="223"/>
        <end position="232"/>
    </location>
    <ligand>
        <name>ATP</name>
        <dbReference type="ChEBI" id="CHEBI:30616"/>
    </ligand>
</feature>
<dbReference type="GO" id="GO:0046496">
    <property type="term" value="P:nicotinamide nucleotide metabolic process"/>
    <property type="evidence" value="ECO:0007669"/>
    <property type="project" value="UniProtKB-UniRule"/>
</dbReference>
<feature type="domain" description="YjeF C-terminal" evidence="8">
    <location>
        <begin position="23"/>
        <end position="297"/>
    </location>
</feature>
<keyword evidence="2 7" id="KW-0067">ATP-binding</keyword>
<dbReference type="GO" id="GO:0005524">
    <property type="term" value="F:ATP binding"/>
    <property type="evidence" value="ECO:0007669"/>
    <property type="project" value="UniProtKB-KW"/>
</dbReference>
<evidence type="ECO:0000313" key="9">
    <source>
        <dbReference type="EMBL" id="EPZ31609.1"/>
    </source>
</evidence>
<dbReference type="GO" id="GO:0016301">
    <property type="term" value="F:kinase activity"/>
    <property type="evidence" value="ECO:0007669"/>
    <property type="project" value="UniProtKB-KW"/>
</dbReference>
<evidence type="ECO:0000256" key="7">
    <source>
        <dbReference type="HAMAP-Rule" id="MF_03157"/>
    </source>
</evidence>
<keyword evidence="9" id="KW-0418">Kinase</keyword>
<evidence type="ECO:0000256" key="5">
    <source>
        <dbReference type="ARBA" id="ARBA00023239"/>
    </source>
</evidence>
<keyword evidence="4 7" id="KW-0520">NAD</keyword>
<evidence type="ECO:0000256" key="6">
    <source>
        <dbReference type="ARBA" id="ARBA00047472"/>
    </source>
</evidence>
<comment type="function">
    <text evidence="7">Catalyzes the dehydration of the S-form of NAD(P)HX at the expense of ATP, which is converted to ADP. Together with NAD(P)HX epimerase, which catalyzes the epimerization of the S- and R-forms, the enzyme allows the repair of both epimers of NAD(P)HX, a damaged form of NAD(P)H that is a result of enzymatic or heat-dependent hydration.</text>
</comment>
<dbReference type="GO" id="GO:0005737">
    <property type="term" value="C:cytoplasm"/>
    <property type="evidence" value="ECO:0007669"/>
    <property type="project" value="UniProtKB-SubCell"/>
</dbReference>
<comment type="subcellular location">
    <subcellularLocation>
        <location evidence="7">Cytoplasm</location>
    </subcellularLocation>
</comment>
<evidence type="ECO:0000259" key="8">
    <source>
        <dbReference type="PROSITE" id="PS51383"/>
    </source>
</evidence>
<comment type="similarity">
    <text evidence="7">Belongs to the NnrD/CARKD family.</text>
</comment>
<evidence type="ECO:0000256" key="3">
    <source>
        <dbReference type="ARBA" id="ARBA00022857"/>
    </source>
</evidence>
<organism evidence="9 10">
    <name type="scientific">Rozella allomycis (strain CSF55)</name>
    <dbReference type="NCBI Taxonomy" id="988480"/>
    <lineage>
        <taxon>Eukaryota</taxon>
        <taxon>Fungi</taxon>
        <taxon>Fungi incertae sedis</taxon>
        <taxon>Cryptomycota</taxon>
        <taxon>Cryptomycota incertae sedis</taxon>
        <taxon>Rozella</taxon>
    </lineage>
</organism>
<dbReference type="STRING" id="988480.A0A075ANY2"/>
<comment type="catalytic activity">
    <reaction evidence="6 7">
        <text>(6S)-NADPHX + ATP = ADP + phosphate + NADPH + H(+)</text>
        <dbReference type="Rhea" id="RHEA:32231"/>
        <dbReference type="ChEBI" id="CHEBI:15378"/>
        <dbReference type="ChEBI" id="CHEBI:30616"/>
        <dbReference type="ChEBI" id="CHEBI:43474"/>
        <dbReference type="ChEBI" id="CHEBI:57783"/>
        <dbReference type="ChEBI" id="CHEBI:64076"/>
        <dbReference type="ChEBI" id="CHEBI:456216"/>
        <dbReference type="EC" id="4.2.1.93"/>
    </reaction>
</comment>
<comment type="catalytic activity">
    <reaction evidence="7">
        <text>(6S)-NADHX + ATP = ADP + phosphate + NADH + H(+)</text>
        <dbReference type="Rhea" id="RHEA:19017"/>
        <dbReference type="ChEBI" id="CHEBI:15378"/>
        <dbReference type="ChEBI" id="CHEBI:30616"/>
        <dbReference type="ChEBI" id="CHEBI:43474"/>
        <dbReference type="ChEBI" id="CHEBI:57945"/>
        <dbReference type="ChEBI" id="CHEBI:64074"/>
        <dbReference type="ChEBI" id="CHEBI:456216"/>
        <dbReference type="EC" id="4.2.1.93"/>
    </reaction>
</comment>
<dbReference type="Gene3D" id="3.40.1190.20">
    <property type="match status" value="1"/>
</dbReference>
<dbReference type="PROSITE" id="PS51383">
    <property type="entry name" value="YJEF_C_3"/>
    <property type="match status" value="1"/>
</dbReference>
<dbReference type="InterPro" id="IPR000631">
    <property type="entry name" value="CARKD"/>
</dbReference>
<keyword evidence="10" id="KW-1185">Reference proteome</keyword>
<dbReference type="Pfam" id="PF01256">
    <property type="entry name" value="Carb_kinase"/>
    <property type="match status" value="1"/>
</dbReference>
<dbReference type="AlphaFoldDB" id="A0A075ANY2"/>
<dbReference type="OrthoDB" id="8110916at2759"/>
<protein>
    <recommendedName>
        <fullName evidence="7">ATP-dependent (S)-NAD(P)H-hydrate dehydratase</fullName>
        <ecNumber evidence="7">4.2.1.93</ecNumber>
    </recommendedName>
    <alternativeName>
        <fullName evidence="7">ATP-dependent NAD(P)HX dehydratase</fullName>
    </alternativeName>
</protein>
<keyword evidence="7" id="KW-0597">Phosphoprotein</keyword>
<dbReference type="OMA" id="IMNSIPH"/>
<dbReference type="PANTHER" id="PTHR12592">
    <property type="entry name" value="ATP-DEPENDENT (S)-NAD(P)H-HYDRATE DEHYDRATASE FAMILY MEMBER"/>
    <property type="match status" value="1"/>
</dbReference>
<feature type="binding site" evidence="7">
    <location>
        <position position="233"/>
    </location>
    <ligand>
        <name>(6S)-NADPHX</name>
        <dbReference type="ChEBI" id="CHEBI:64076"/>
    </ligand>
</feature>
<dbReference type="HAMAP" id="MF_01965">
    <property type="entry name" value="NADHX_dehydratase"/>
    <property type="match status" value="1"/>
</dbReference>
<accession>A0A075ANY2</accession>
<feature type="binding site" evidence="7">
    <location>
        <begin position="173"/>
        <end position="179"/>
    </location>
    <ligand>
        <name>(6S)-NADPHX</name>
        <dbReference type="ChEBI" id="CHEBI:64076"/>
    </ligand>
</feature>
<dbReference type="HOGENOM" id="CLU_030651_3_0_1"/>
<dbReference type="EC" id="4.2.1.93" evidence="7"/>
<gene>
    <name evidence="9" type="ORF">O9G_000088</name>
</gene>
<evidence type="ECO:0000256" key="4">
    <source>
        <dbReference type="ARBA" id="ARBA00023027"/>
    </source>
</evidence>
<keyword evidence="1 7" id="KW-0547">Nucleotide-binding</keyword>
<dbReference type="GO" id="GO:0047453">
    <property type="term" value="F:ATP-dependent NAD(P)H-hydrate dehydratase activity"/>
    <property type="evidence" value="ECO:0007669"/>
    <property type="project" value="UniProtKB-UniRule"/>
</dbReference>
<evidence type="ECO:0000313" key="10">
    <source>
        <dbReference type="Proteomes" id="UP000030755"/>
    </source>
</evidence>
<proteinExistence type="inferred from homology"/>
<reference evidence="9 10" key="1">
    <citation type="journal article" date="2013" name="Curr. Biol.">
        <title>Shared signatures of parasitism and phylogenomics unite Cryptomycota and microsporidia.</title>
        <authorList>
            <person name="James T.Y."/>
            <person name="Pelin A."/>
            <person name="Bonen L."/>
            <person name="Ahrendt S."/>
            <person name="Sain D."/>
            <person name="Corradi N."/>
            <person name="Stajich J.E."/>
        </authorList>
    </citation>
    <scope>NUCLEOTIDE SEQUENCE [LARGE SCALE GENOMIC DNA]</scope>
    <source>
        <strain evidence="9 10">CSF55</strain>
    </source>
</reference>
<keyword evidence="7" id="KW-0963">Cytoplasm</keyword>
<keyword evidence="9" id="KW-0808">Transferase</keyword>